<name>A0AC61NDR7_9BACT</name>
<dbReference type="EMBL" id="CP081303">
    <property type="protein sequence ID" value="QZE13705.1"/>
    <property type="molecule type" value="Genomic_DNA"/>
</dbReference>
<reference evidence="1" key="1">
    <citation type="submission" date="2021-08" db="EMBL/GenBank/DDBJ databases">
        <title>Novel anaerobic bacterium isolated from sea squirt in East Sea, Republic of Korea.</title>
        <authorList>
            <person name="Nguyen T.H."/>
            <person name="Li Z."/>
            <person name="Lee Y.-J."/>
            <person name="Ko J."/>
            <person name="Kim S.-G."/>
        </authorList>
    </citation>
    <scope>NUCLEOTIDE SEQUENCE</scope>
    <source>
        <strain evidence="1">KCTC 25031</strain>
    </source>
</reference>
<dbReference type="Proteomes" id="UP000826212">
    <property type="component" value="Chromosome"/>
</dbReference>
<evidence type="ECO:0000313" key="1">
    <source>
        <dbReference type="EMBL" id="QZE13705.1"/>
    </source>
</evidence>
<gene>
    <name evidence="1" type="ORF">K4L44_14210</name>
</gene>
<protein>
    <submittedName>
        <fullName evidence="1">Transposase</fullName>
    </submittedName>
</protein>
<keyword evidence="2" id="KW-1185">Reference proteome</keyword>
<sequence>MIIKDKDFNLIKIYDLICYYFDELRYYCERFSNNNSPCFTDQEVMTIYLFGVQYQEYTKINQIHKFACDYLSDWFPNLGSYQAFCNRLNRLGGAFTRLSELLLEDTQPNDCIIDQCLLDSMPIITCSGKRKGKVANEVTNKGYCSTKGVYYYGMKLHMLGIRRQDALPFPEQVLFTPASVNDIVVYKERWSEMRNRTFFGDKIYMHNEFNQQVKSQYNSEMLTPIKAIKGMPLIIKQRIKAADDLYNRAVSKIRQPIEAMFSWLIEKTDIQRASKVSSTKGLMVHAFGKLTATFLNYVLNP</sequence>
<proteinExistence type="predicted"/>
<evidence type="ECO:0000313" key="2">
    <source>
        <dbReference type="Proteomes" id="UP000826212"/>
    </source>
</evidence>
<organism evidence="1 2">
    <name type="scientific">Halosquirtibacter laminarini</name>
    <dbReference type="NCBI Taxonomy" id="3374600"/>
    <lineage>
        <taxon>Bacteria</taxon>
        <taxon>Pseudomonadati</taxon>
        <taxon>Bacteroidota</taxon>
        <taxon>Bacteroidia</taxon>
        <taxon>Marinilabiliales</taxon>
        <taxon>Prolixibacteraceae</taxon>
        <taxon>Halosquirtibacter</taxon>
    </lineage>
</organism>
<accession>A0AC61NDR7</accession>